<dbReference type="EMBL" id="JANPWB010000013">
    <property type="protein sequence ID" value="KAJ1105281.1"/>
    <property type="molecule type" value="Genomic_DNA"/>
</dbReference>
<proteinExistence type="predicted"/>
<evidence type="ECO:0000313" key="2">
    <source>
        <dbReference type="Proteomes" id="UP001066276"/>
    </source>
</evidence>
<dbReference type="AlphaFoldDB" id="A0AAV7MPJ4"/>
<gene>
    <name evidence="1" type="ORF">NDU88_002689</name>
</gene>
<organism evidence="1 2">
    <name type="scientific">Pleurodeles waltl</name>
    <name type="common">Iberian ribbed newt</name>
    <dbReference type="NCBI Taxonomy" id="8319"/>
    <lineage>
        <taxon>Eukaryota</taxon>
        <taxon>Metazoa</taxon>
        <taxon>Chordata</taxon>
        <taxon>Craniata</taxon>
        <taxon>Vertebrata</taxon>
        <taxon>Euteleostomi</taxon>
        <taxon>Amphibia</taxon>
        <taxon>Batrachia</taxon>
        <taxon>Caudata</taxon>
        <taxon>Salamandroidea</taxon>
        <taxon>Salamandridae</taxon>
        <taxon>Pleurodelinae</taxon>
        <taxon>Pleurodeles</taxon>
    </lineage>
</organism>
<evidence type="ECO:0008006" key="3">
    <source>
        <dbReference type="Google" id="ProtNLM"/>
    </source>
</evidence>
<comment type="caution">
    <text evidence="1">The sequence shown here is derived from an EMBL/GenBank/DDBJ whole genome shotgun (WGS) entry which is preliminary data.</text>
</comment>
<name>A0AAV7MPJ4_PLEWA</name>
<protein>
    <recommendedName>
        <fullName evidence="3">Secreted protein</fullName>
    </recommendedName>
</protein>
<reference evidence="1" key="1">
    <citation type="journal article" date="2022" name="bioRxiv">
        <title>Sequencing and chromosome-scale assembly of the giantPleurodeles waltlgenome.</title>
        <authorList>
            <person name="Brown T."/>
            <person name="Elewa A."/>
            <person name="Iarovenko S."/>
            <person name="Subramanian E."/>
            <person name="Araus A.J."/>
            <person name="Petzold A."/>
            <person name="Susuki M."/>
            <person name="Suzuki K.-i.T."/>
            <person name="Hayashi T."/>
            <person name="Toyoda A."/>
            <person name="Oliveira C."/>
            <person name="Osipova E."/>
            <person name="Leigh N.D."/>
            <person name="Simon A."/>
            <person name="Yun M.H."/>
        </authorList>
    </citation>
    <scope>NUCLEOTIDE SEQUENCE</scope>
    <source>
        <strain evidence="1">20211129_DDA</strain>
        <tissue evidence="1">Liver</tissue>
    </source>
</reference>
<dbReference type="Proteomes" id="UP001066276">
    <property type="component" value="Chromosome 9"/>
</dbReference>
<evidence type="ECO:0000313" key="1">
    <source>
        <dbReference type="EMBL" id="KAJ1105281.1"/>
    </source>
</evidence>
<accession>A0AAV7MPJ4</accession>
<keyword evidence="2" id="KW-1185">Reference proteome</keyword>
<sequence length="120" mass="13637">MAMPPPVLLVLSRRVTLYPFGMAMVMSGAEESFQQVSVRKATSGEVESSRSQTSMACLRDERVLRSMQWRWLVFILGGMRALLQVKLQLWHKKGLCMLFGEAWKHVVSRLVLSARRVSAL</sequence>